<dbReference type="Proteomes" id="UP000195667">
    <property type="component" value="Unassembled WGS sequence"/>
</dbReference>
<name>A0A1R4H3J4_9GAMM</name>
<keyword evidence="3" id="KW-1185">Reference proteome</keyword>
<dbReference type="RefSeq" id="WP_087142698.1">
    <property type="nucleotide sequence ID" value="NZ_FUKI01000066.1"/>
</dbReference>
<protein>
    <recommendedName>
        <fullName evidence="4">Lipocalin-like domain-containing protein</fullName>
    </recommendedName>
</protein>
<evidence type="ECO:0008006" key="4">
    <source>
        <dbReference type="Google" id="ProtNLM"/>
    </source>
</evidence>
<evidence type="ECO:0000313" key="3">
    <source>
        <dbReference type="Proteomes" id="UP000195667"/>
    </source>
</evidence>
<reference evidence="3" key="1">
    <citation type="submission" date="2017-02" db="EMBL/GenBank/DDBJ databases">
        <authorList>
            <person name="Daims H."/>
        </authorList>
    </citation>
    <scope>NUCLEOTIDE SEQUENCE [LARGE SCALE GENOMIC DNA]</scope>
</reference>
<feature type="chain" id="PRO_5011983483" description="Lipocalin-like domain-containing protein" evidence="1">
    <location>
        <begin position="22"/>
        <end position="135"/>
    </location>
</feature>
<accession>A0A1R4H3J4</accession>
<gene>
    <name evidence="2" type="ORF">CRENPOLYSF1_1580003</name>
</gene>
<evidence type="ECO:0000313" key="2">
    <source>
        <dbReference type="EMBL" id="SJM90812.1"/>
    </source>
</evidence>
<dbReference type="AlphaFoldDB" id="A0A1R4H3J4"/>
<proteinExistence type="predicted"/>
<keyword evidence="1" id="KW-0732">Signal</keyword>
<feature type="signal peptide" evidence="1">
    <location>
        <begin position="1"/>
        <end position="21"/>
    </location>
</feature>
<dbReference type="EMBL" id="FUKI01000066">
    <property type="protein sequence ID" value="SJM90812.1"/>
    <property type="molecule type" value="Genomic_DNA"/>
</dbReference>
<sequence>MNFKHLIIALLITFSPVAANAACALSNLAGTWSVYSGSTNTQFGGYGYGKLTFNTTGALTVSSAVSFLELKGGTKITFKSGSIKMLSNCIPFGTLTTTNNITFNFTNARLNNSKNTILGVYDRTDGDYGMINLIR</sequence>
<organism evidence="2 3">
    <name type="scientific">Crenothrix polyspora</name>
    <dbReference type="NCBI Taxonomy" id="360316"/>
    <lineage>
        <taxon>Bacteria</taxon>
        <taxon>Pseudomonadati</taxon>
        <taxon>Pseudomonadota</taxon>
        <taxon>Gammaproteobacteria</taxon>
        <taxon>Methylococcales</taxon>
        <taxon>Crenotrichaceae</taxon>
        <taxon>Crenothrix</taxon>
    </lineage>
</organism>
<evidence type="ECO:0000256" key="1">
    <source>
        <dbReference type="SAM" id="SignalP"/>
    </source>
</evidence>